<evidence type="ECO:0000259" key="1">
    <source>
        <dbReference type="Pfam" id="PF01370"/>
    </source>
</evidence>
<name>A0A0F9KRU6_9ZZZZ</name>
<dbReference type="PANTHER" id="PTHR43238:SF1">
    <property type="entry name" value="GDP-L-FUCOSE SYNTHASE"/>
    <property type="match status" value="1"/>
</dbReference>
<dbReference type="GO" id="GO:0050577">
    <property type="term" value="F:GDP-L-fucose synthase activity"/>
    <property type="evidence" value="ECO:0007669"/>
    <property type="project" value="TreeGrafter"/>
</dbReference>
<dbReference type="SUPFAM" id="SSF51735">
    <property type="entry name" value="NAD(P)-binding Rossmann-fold domains"/>
    <property type="match status" value="1"/>
</dbReference>
<dbReference type="AlphaFoldDB" id="A0A0F9KRU6"/>
<feature type="domain" description="NAD-dependent epimerase/dehydratase" evidence="1">
    <location>
        <begin position="7"/>
        <end position="239"/>
    </location>
</feature>
<dbReference type="Gene3D" id="3.40.50.720">
    <property type="entry name" value="NAD(P)-binding Rossmann-like Domain"/>
    <property type="match status" value="1"/>
</dbReference>
<comment type="caution">
    <text evidence="2">The sequence shown here is derived from an EMBL/GenBank/DDBJ whole genome shotgun (WGS) entry which is preliminary data.</text>
</comment>
<dbReference type="InterPro" id="IPR036291">
    <property type="entry name" value="NAD(P)-bd_dom_sf"/>
</dbReference>
<gene>
    <name evidence="2" type="ORF">LCGC14_1669280</name>
</gene>
<sequence length="317" mass="35575">MYKNNNVLVSGGTGFVGSNFVLELLNRGAKVLVPVHNRPLSVWDDSVWDFVDLIQADLTYKEDCLHAMKGIDYVVHAAGAVTAAQVTTTNPMDAIATNLILTLRIIQAAWESGVERFLVLSSHTTYPNADYPIKESEMWSGDTAEPYFGYGWMRRYLERLGEFVASKSDMKIAIVRPTAAYGQYDNFDPATSHVIPALIRKALEKQDPYEVWGSGDEVRDFINVKDMVRGGLLMLENHAVCDPVNLGSGQAVTIRDVVDIILRLTDHHPKVVYNNDRPTTIPIRIVDTSKAKELGFEAEISIEQGLQDTIEWYRRNR</sequence>
<protein>
    <recommendedName>
        <fullName evidence="1">NAD-dependent epimerase/dehydratase domain-containing protein</fullName>
    </recommendedName>
</protein>
<proteinExistence type="predicted"/>
<dbReference type="Gene3D" id="3.90.25.10">
    <property type="entry name" value="UDP-galactose 4-epimerase, domain 1"/>
    <property type="match status" value="1"/>
</dbReference>
<reference evidence="2" key="1">
    <citation type="journal article" date="2015" name="Nature">
        <title>Complex archaea that bridge the gap between prokaryotes and eukaryotes.</title>
        <authorList>
            <person name="Spang A."/>
            <person name="Saw J.H."/>
            <person name="Jorgensen S.L."/>
            <person name="Zaremba-Niedzwiedzka K."/>
            <person name="Martijn J."/>
            <person name="Lind A.E."/>
            <person name="van Eijk R."/>
            <person name="Schleper C."/>
            <person name="Guy L."/>
            <person name="Ettema T.J."/>
        </authorList>
    </citation>
    <scope>NUCLEOTIDE SEQUENCE</scope>
</reference>
<dbReference type="EMBL" id="LAZR01014303">
    <property type="protein sequence ID" value="KKM18080.1"/>
    <property type="molecule type" value="Genomic_DNA"/>
</dbReference>
<organism evidence="2">
    <name type="scientific">marine sediment metagenome</name>
    <dbReference type="NCBI Taxonomy" id="412755"/>
    <lineage>
        <taxon>unclassified sequences</taxon>
        <taxon>metagenomes</taxon>
        <taxon>ecological metagenomes</taxon>
    </lineage>
</organism>
<dbReference type="PANTHER" id="PTHR43238">
    <property type="entry name" value="GDP-L-FUCOSE SYNTHASE"/>
    <property type="match status" value="1"/>
</dbReference>
<evidence type="ECO:0000313" key="2">
    <source>
        <dbReference type="EMBL" id="KKM18080.1"/>
    </source>
</evidence>
<accession>A0A0F9KRU6</accession>
<dbReference type="InterPro" id="IPR001509">
    <property type="entry name" value="Epimerase_deHydtase"/>
</dbReference>
<dbReference type="Pfam" id="PF01370">
    <property type="entry name" value="Epimerase"/>
    <property type="match status" value="1"/>
</dbReference>